<dbReference type="NCBIfam" id="TIGR01630">
    <property type="entry name" value="psiM2_ORF9"/>
    <property type="match status" value="1"/>
</dbReference>
<gene>
    <name evidence="1" type="primary">terL</name>
    <name evidence="1" type="ORF">V3851_07435</name>
</gene>
<dbReference type="EMBL" id="JAZHPZ010000003">
    <property type="protein sequence ID" value="MEF2965658.1"/>
    <property type="molecule type" value="Genomic_DNA"/>
</dbReference>
<keyword evidence="2" id="KW-1185">Reference proteome</keyword>
<dbReference type="RefSeq" id="WP_331845891.1">
    <property type="nucleotide sequence ID" value="NZ_JAZHPZ010000003.1"/>
</dbReference>
<proteinExistence type="predicted"/>
<evidence type="ECO:0000313" key="1">
    <source>
        <dbReference type="EMBL" id="MEF2965658.1"/>
    </source>
</evidence>
<evidence type="ECO:0000313" key="2">
    <source>
        <dbReference type="Proteomes" id="UP001306950"/>
    </source>
</evidence>
<protein>
    <submittedName>
        <fullName evidence="1">Phage terminase large subunit</fullName>
    </submittedName>
</protein>
<dbReference type="InterPro" id="IPR006517">
    <property type="entry name" value="Phage_terminase_lsu-like_C"/>
</dbReference>
<accession>A0ABU7VQU7</accession>
<organism evidence="1 2">
    <name type="scientific">Paenibacillus haidiansis</name>
    <dbReference type="NCBI Taxonomy" id="1574488"/>
    <lineage>
        <taxon>Bacteria</taxon>
        <taxon>Bacillati</taxon>
        <taxon>Bacillota</taxon>
        <taxon>Bacilli</taxon>
        <taxon>Bacillales</taxon>
        <taxon>Paenibacillaceae</taxon>
        <taxon>Paenibacillus</taxon>
    </lineage>
</organism>
<name>A0ABU7VQU7_9BACL</name>
<sequence>MIKLDDYIRQLEDDDEAKEQIQNIAYQRDLFERYVCRSEEHAEYRRSLWQAYQDGDELTGPNGLRKKLGAIDLEYFGRAYLPHYFVRESPKFHGELDRIWTQGVMKGLNPITDKKKISRAKGCHRGTAAPRGHAKSTNFTFKDTLHAVVYEYKHYPIILSDSSDQAEGFLTDIKTELEDNAAIIEDFGSLKGKVWKGSVLLTSTDIKVEAIGSGKKIRGRRHRNWRPDLLVLDDIENDENVNTPEQRKKLESWFYKAVSKAGDTYTDIVYIGTILHYDSLLSKVLKNPSYQCVTYRGVISFAKDTSLWDAWEVIYNDLDNPAREEDALAYFEENREAMLEGTEVLWEDKLSYYDLMIIKLSEGDASFNSEIQNDPIDPDSCTFNEEWFDFYDDDPSVDFSAPKFILVAANDPSLGKNKKSDTSSIIVIAKDTVTGYMYVAEASIEKRHPDVIIDDAIEMSKRAKRDLKKSFYRFGVETVQFQHYFKDVLVKKSAEAGEYLPIEEIQSRENKFMRIESLQPLIKNRYLKFSRKHKTLLQQLKEFPMGRNDDGPDGLEMAVRLALSIKTTNKVDYKSVISRALKFRRGGY</sequence>
<reference evidence="1 2" key="1">
    <citation type="submission" date="2024-02" db="EMBL/GenBank/DDBJ databases">
        <title>A nitrogen-fixing paenibacillus bacterium.</title>
        <authorList>
            <person name="Zhang W.L."/>
            <person name="Chen S.F."/>
        </authorList>
    </citation>
    <scope>NUCLEOTIDE SEQUENCE [LARGE SCALE GENOMIC DNA]</scope>
    <source>
        <strain evidence="1 2">M1</strain>
    </source>
</reference>
<comment type="caution">
    <text evidence="1">The sequence shown here is derived from an EMBL/GenBank/DDBJ whole genome shotgun (WGS) entry which is preliminary data.</text>
</comment>
<dbReference type="Proteomes" id="UP001306950">
    <property type="component" value="Unassembled WGS sequence"/>
</dbReference>